<dbReference type="PaxDb" id="2903-EOD32244"/>
<reference evidence="2" key="1">
    <citation type="journal article" date="2013" name="Nature">
        <title>Pan genome of the phytoplankton Emiliania underpins its global distribution.</title>
        <authorList>
            <person name="Read B.A."/>
            <person name="Kegel J."/>
            <person name="Klute M.J."/>
            <person name="Kuo A."/>
            <person name="Lefebvre S.C."/>
            <person name="Maumus F."/>
            <person name="Mayer C."/>
            <person name="Miller J."/>
            <person name="Monier A."/>
            <person name="Salamov A."/>
            <person name="Young J."/>
            <person name="Aguilar M."/>
            <person name="Claverie J.M."/>
            <person name="Frickenhaus S."/>
            <person name="Gonzalez K."/>
            <person name="Herman E.K."/>
            <person name="Lin Y.C."/>
            <person name="Napier J."/>
            <person name="Ogata H."/>
            <person name="Sarno A.F."/>
            <person name="Shmutz J."/>
            <person name="Schroeder D."/>
            <person name="de Vargas C."/>
            <person name="Verret F."/>
            <person name="von Dassow P."/>
            <person name="Valentin K."/>
            <person name="Van de Peer Y."/>
            <person name="Wheeler G."/>
            <person name="Dacks J.B."/>
            <person name="Delwiche C.F."/>
            <person name="Dyhrman S.T."/>
            <person name="Glockner G."/>
            <person name="John U."/>
            <person name="Richards T."/>
            <person name="Worden A.Z."/>
            <person name="Zhang X."/>
            <person name="Grigoriev I.V."/>
            <person name="Allen A.E."/>
            <person name="Bidle K."/>
            <person name="Borodovsky M."/>
            <person name="Bowler C."/>
            <person name="Brownlee C."/>
            <person name="Cock J.M."/>
            <person name="Elias M."/>
            <person name="Gladyshev V.N."/>
            <person name="Groth M."/>
            <person name="Guda C."/>
            <person name="Hadaegh A."/>
            <person name="Iglesias-Rodriguez M.D."/>
            <person name="Jenkins J."/>
            <person name="Jones B.M."/>
            <person name="Lawson T."/>
            <person name="Leese F."/>
            <person name="Lindquist E."/>
            <person name="Lobanov A."/>
            <person name="Lomsadze A."/>
            <person name="Malik S.B."/>
            <person name="Marsh M.E."/>
            <person name="Mackinder L."/>
            <person name="Mock T."/>
            <person name="Mueller-Roeber B."/>
            <person name="Pagarete A."/>
            <person name="Parker M."/>
            <person name="Probert I."/>
            <person name="Quesneville H."/>
            <person name="Raines C."/>
            <person name="Rensing S.A."/>
            <person name="Riano-Pachon D.M."/>
            <person name="Richier S."/>
            <person name="Rokitta S."/>
            <person name="Shiraiwa Y."/>
            <person name="Soanes D.M."/>
            <person name="van der Giezen M."/>
            <person name="Wahlund T.M."/>
            <person name="Williams B."/>
            <person name="Wilson W."/>
            <person name="Wolfe G."/>
            <person name="Wurch L.L."/>
        </authorList>
    </citation>
    <scope>NUCLEOTIDE SEQUENCE</scope>
</reference>
<accession>A0A0D3K909</accession>
<evidence type="ECO:0000313" key="1">
    <source>
        <dbReference type="EnsemblProtists" id="EOD32244"/>
    </source>
</evidence>
<dbReference type="RefSeq" id="XP_005784673.1">
    <property type="nucleotide sequence ID" value="XM_005784616.1"/>
</dbReference>
<keyword evidence="2" id="KW-1185">Reference proteome</keyword>
<evidence type="ECO:0000313" key="2">
    <source>
        <dbReference type="Proteomes" id="UP000013827"/>
    </source>
</evidence>
<name>A0A0D3K909_EMIH1</name>
<sequence length="146" mass="15228">MRVTNCLGLAAGTLEAMPTQPRAHGQSRGTTHLLRTAPVPLSWTGKLGGLVSPMWDQCGIGRAIDSSELRLTTDREGRQVGQHRSHIVAAVSSACLIASSSVRVSQGRIVSSLSPGRPRADVALVGLSAVWSDLSAVSTTDQVGGF</sequence>
<reference evidence="1" key="2">
    <citation type="submission" date="2024-10" db="UniProtKB">
        <authorList>
            <consortium name="EnsemblProtists"/>
        </authorList>
    </citation>
    <scope>IDENTIFICATION</scope>
</reference>
<dbReference type="AlphaFoldDB" id="A0A0D3K909"/>
<dbReference type="EnsemblProtists" id="EOD32244">
    <property type="protein sequence ID" value="EOD32244"/>
    <property type="gene ID" value="EMIHUDRAFT_202907"/>
</dbReference>
<proteinExistence type="predicted"/>
<dbReference type="GeneID" id="17277516"/>
<dbReference type="HOGENOM" id="CLU_151594_0_0_1"/>
<dbReference type="Proteomes" id="UP000013827">
    <property type="component" value="Unassembled WGS sequence"/>
</dbReference>
<protein>
    <submittedName>
        <fullName evidence="1">Uncharacterized protein</fullName>
    </submittedName>
</protein>
<organism evidence="1 2">
    <name type="scientific">Emiliania huxleyi (strain CCMP1516)</name>
    <dbReference type="NCBI Taxonomy" id="280463"/>
    <lineage>
        <taxon>Eukaryota</taxon>
        <taxon>Haptista</taxon>
        <taxon>Haptophyta</taxon>
        <taxon>Prymnesiophyceae</taxon>
        <taxon>Isochrysidales</taxon>
        <taxon>Noelaerhabdaceae</taxon>
        <taxon>Emiliania</taxon>
    </lineage>
</organism>
<dbReference type="KEGG" id="ehx:EMIHUDRAFT_202907"/>